<feature type="transmembrane region" description="Helical" evidence="1">
    <location>
        <begin position="62"/>
        <end position="86"/>
    </location>
</feature>
<sequence length="88" mass="9578">MTSIWLWVFVGSILGLAFVTLRRRIGFRWLGVVALNIAIAGILLYFLGLAEPYTHFHLPINMVTITTVAALGVPGLAALIGLKFLVVV</sequence>
<dbReference type="InterPro" id="IPR010001">
    <property type="entry name" value="BofA"/>
</dbReference>
<feature type="transmembrane region" description="Helical" evidence="1">
    <location>
        <begin position="29"/>
        <end position="50"/>
    </location>
</feature>
<dbReference type="OrthoDB" id="2659295at2"/>
<evidence type="ECO:0000256" key="1">
    <source>
        <dbReference type="SAM" id="Phobius"/>
    </source>
</evidence>
<proteinExistence type="predicted"/>
<keyword evidence="1" id="KW-0472">Membrane</keyword>
<evidence type="ECO:0008006" key="4">
    <source>
        <dbReference type="Google" id="ProtNLM"/>
    </source>
</evidence>
<accession>A0A5R9G0E1</accession>
<dbReference type="Pfam" id="PF07441">
    <property type="entry name" value="BofA"/>
    <property type="match status" value="1"/>
</dbReference>
<comment type="caution">
    <text evidence="2">The sequence shown here is derived from an EMBL/GenBank/DDBJ whole genome shotgun (WGS) entry which is preliminary data.</text>
</comment>
<keyword evidence="1" id="KW-1133">Transmembrane helix</keyword>
<keyword evidence="3" id="KW-1185">Reference proteome</keyword>
<organism evidence="2 3">
    <name type="scientific">Paenibacillus antri</name>
    <dbReference type="NCBI Taxonomy" id="2582848"/>
    <lineage>
        <taxon>Bacteria</taxon>
        <taxon>Bacillati</taxon>
        <taxon>Bacillota</taxon>
        <taxon>Bacilli</taxon>
        <taxon>Bacillales</taxon>
        <taxon>Paenibacillaceae</taxon>
        <taxon>Paenibacillus</taxon>
    </lineage>
</organism>
<gene>
    <name evidence="2" type="ORF">FE782_23485</name>
</gene>
<evidence type="ECO:0000313" key="2">
    <source>
        <dbReference type="EMBL" id="TLS49787.1"/>
    </source>
</evidence>
<dbReference type="AlphaFoldDB" id="A0A5R9G0E1"/>
<feature type="transmembrane region" description="Helical" evidence="1">
    <location>
        <begin position="6"/>
        <end position="22"/>
    </location>
</feature>
<dbReference type="EMBL" id="VCIW01000019">
    <property type="protein sequence ID" value="TLS49787.1"/>
    <property type="molecule type" value="Genomic_DNA"/>
</dbReference>
<protein>
    <recommendedName>
        <fullName evidence="4">Pro-sigmaK processing inhibitor BofA</fullName>
    </recommendedName>
</protein>
<evidence type="ECO:0000313" key="3">
    <source>
        <dbReference type="Proteomes" id="UP000309676"/>
    </source>
</evidence>
<name>A0A5R9G0E1_9BACL</name>
<dbReference type="Proteomes" id="UP000309676">
    <property type="component" value="Unassembled WGS sequence"/>
</dbReference>
<keyword evidence="1" id="KW-0812">Transmembrane</keyword>
<reference evidence="2 3" key="1">
    <citation type="submission" date="2019-05" db="EMBL/GenBank/DDBJ databases">
        <authorList>
            <person name="Narsing Rao M.P."/>
            <person name="Li W.J."/>
        </authorList>
    </citation>
    <scope>NUCLEOTIDE SEQUENCE [LARGE SCALE GENOMIC DNA]</scope>
    <source>
        <strain evidence="2 3">SYSU_K30003</strain>
    </source>
</reference>